<organism evidence="1">
    <name type="scientific">Diabrotica virgifera virgifera</name>
    <name type="common">western corn rootworm</name>
    <dbReference type="NCBI Taxonomy" id="50390"/>
    <lineage>
        <taxon>Eukaryota</taxon>
        <taxon>Metazoa</taxon>
        <taxon>Ecdysozoa</taxon>
        <taxon>Arthropoda</taxon>
        <taxon>Hexapoda</taxon>
        <taxon>Insecta</taxon>
        <taxon>Pterygota</taxon>
        <taxon>Neoptera</taxon>
        <taxon>Endopterygota</taxon>
        <taxon>Coleoptera</taxon>
        <taxon>Polyphaga</taxon>
        <taxon>Cucujiformia</taxon>
        <taxon>Chrysomeloidea</taxon>
        <taxon>Chrysomelidae</taxon>
        <taxon>Galerucinae</taxon>
        <taxon>Diabroticina</taxon>
        <taxon>Diabroticites</taxon>
        <taxon>Diabrotica</taxon>
    </lineage>
</organism>
<protein>
    <submittedName>
        <fullName evidence="1">Uncharacterized protein LOC114343102</fullName>
    </submittedName>
</protein>
<dbReference type="InParanoid" id="A0A6P7GJ77"/>
<name>A0A6P7GJ77_DIAVI</name>
<gene>
    <name evidence="1" type="primary">LOC114343102</name>
</gene>
<accession>A0A6P7GJ77</accession>
<proteinExistence type="predicted"/>
<dbReference type="AlphaFoldDB" id="A0A6P7GJ77"/>
<reference evidence="1" key="1">
    <citation type="submission" date="2025-08" db="UniProtKB">
        <authorList>
            <consortium name="RefSeq"/>
        </authorList>
    </citation>
    <scope>IDENTIFICATION</scope>
    <source>
        <tissue evidence="1">Whole insect</tissue>
    </source>
</reference>
<dbReference type="RefSeq" id="XP_028149719.1">
    <property type="nucleotide sequence ID" value="XM_028293918.1"/>
</dbReference>
<sequence length="157" mass="17795">MDVKLSWSVNNTLVAREILNTLCKSDQISPRLKATALKLTGQYLSETNAENSSTIISDYFLASIQQMETVRSDVEDRKSVMDTYDKLAVFADREYVHIMTAAMKQSKEAASSIENQRKETCEELKTAAVYNRNSPIDEQEIESTKIECNQFLNLALK</sequence>
<evidence type="ECO:0000313" key="1">
    <source>
        <dbReference type="RefSeq" id="XP_028149719.1"/>
    </source>
</evidence>